<gene>
    <name evidence="3" type="ORF">CLV94_0401</name>
</gene>
<proteinExistence type="predicted"/>
<dbReference type="Pfam" id="PF13239">
    <property type="entry name" value="2TM"/>
    <property type="match status" value="1"/>
</dbReference>
<feature type="transmembrane region" description="Helical" evidence="1">
    <location>
        <begin position="61"/>
        <end position="82"/>
    </location>
</feature>
<keyword evidence="1" id="KW-1133">Transmembrane helix</keyword>
<evidence type="ECO:0000313" key="4">
    <source>
        <dbReference type="Proteomes" id="UP000277579"/>
    </source>
</evidence>
<dbReference type="AlphaFoldDB" id="A0A495MHB2"/>
<feature type="transmembrane region" description="Helical" evidence="1">
    <location>
        <begin position="21"/>
        <end position="41"/>
    </location>
</feature>
<organism evidence="3 4">
    <name type="scientific">Flavobacterium endophyticum</name>
    <dbReference type="NCBI Taxonomy" id="1540163"/>
    <lineage>
        <taxon>Bacteria</taxon>
        <taxon>Pseudomonadati</taxon>
        <taxon>Bacteroidota</taxon>
        <taxon>Flavobacteriia</taxon>
        <taxon>Flavobacteriales</taxon>
        <taxon>Flavobacteriaceae</taxon>
        <taxon>Flavobacterium</taxon>
    </lineage>
</organism>
<accession>A0A495MHB2</accession>
<feature type="domain" description="2TM" evidence="2">
    <location>
        <begin position="13"/>
        <end position="97"/>
    </location>
</feature>
<reference evidence="3 4" key="1">
    <citation type="submission" date="2018-10" db="EMBL/GenBank/DDBJ databases">
        <title>Genomic Encyclopedia of Archaeal and Bacterial Type Strains, Phase II (KMG-II): from individual species to whole genera.</title>
        <authorList>
            <person name="Goeker M."/>
        </authorList>
    </citation>
    <scope>NUCLEOTIDE SEQUENCE [LARGE SCALE GENOMIC DNA]</scope>
    <source>
        <strain evidence="3 4">DSM 29537</strain>
    </source>
</reference>
<evidence type="ECO:0000256" key="1">
    <source>
        <dbReference type="SAM" id="Phobius"/>
    </source>
</evidence>
<dbReference type="RefSeq" id="WP_121374782.1">
    <property type="nucleotide sequence ID" value="NZ_RBLC01000001.1"/>
</dbReference>
<sequence>MENLTAIEQQKLERAQKRVKAISGFYKHLIAYILVNLFLISRAYFNLKPGEEFFEFSNFSVAFFWGIGLAFNAAGVFGRNAFWGQNWEEKKINEIMEKEKTAKWE</sequence>
<comment type="caution">
    <text evidence="3">The sequence shown here is derived from an EMBL/GenBank/DDBJ whole genome shotgun (WGS) entry which is preliminary data.</text>
</comment>
<keyword evidence="1" id="KW-0472">Membrane</keyword>
<dbReference type="InterPro" id="IPR025698">
    <property type="entry name" value="2TM_dom"/>
</dbReference>
<name>A0A495MHB2_9FLAO</name>
<protein>
    <submittedName>
        <fullName evidence="3">2TM domain-containing protein</fullName>
    </submittedName>
</protein>
<keyword evidence="4" id="KW-1185">Reference proteome</keyword>
<keyword evidence="1" id="KW-0812">Transmembrane</keyword>
<evidence type="ECO:0000313" key="3">
    <source>
        <dbReference type="EMBL" id="RKS25371.1"/>
    </source>
</evidence>
<dbReference type="Proteomes" id="UP000277579">
    <property type="component" value="Unassembled WGS sequence"/>
</dbReference>
<dbReference type="EMBL" id="RBLC01000001">
    <property type="protein sequence ID" value="RKS25371.1"/>
    <property type="molecule type" value="Genomic_DNA"/>
</dbReference>
<evidence type="ECO:0000259" key="2">
    <source>
        <dbReference type="Pfam" id="PF13239"/>
    </source>
</evidence>
<dbReference type="OrthoDB" id="8965954at2"/>